<dbReference type="PANTHER" id="PTHR44688">
    <property type="entry name" value="DNA-BINDING TRANSCRIPTIONAL ACTIVATOR DEVR_DOSR"/>
    <property type="match status" value="1"/>
</dbReference>
<dbReference type="Pfam" id="PF00196">
    <property type="entry name" value="GerE"/>
    <property type="match status" value="1"/>
</dbReference>
<dbReference type="PANTHER" id="PTHR44688:SF16">
    <property type="entry name" value="DNA-BINDING TRANSCRIPTIONAL ACTIVATOR DEVR_DOSR"/>
    <property type="match status" value="1"/>
</dbReference>
<accession>A0A2N8ZM41</accession>
<dbReference type="Proteomes" id="UP000235828">
    <property type="component" value="Chromosome B"/>
</dbReference>
<dbReference type="Gene3D" id="1.10.10.10">
    <property type="entry name" value="Winged helix-like DNA-binding domain superfamily/Winged helix DNA-binding domain"/>
    <property type="match status" value="1"/>
</dbReference>
<dbReference type="InterPro" id="IPR036388">
    <property type="entry name" value="WH-like_DNA-bd_sf"/>
</dbReference>
<dbReference type="CDD" id="cd06170">
    <property type="entry name" value="LuxR_C_like"/>
    <property type="match status" value="1"/>
</dbReference>
<evidence type="ECO:0000313" key="6">
    <source>
        <dbReference type="Proteomes" id="UP000235828"/>
    </source>
</evidence>
<dbReference type="RefSeq" id="WP_102525086.1">
    <property type="nucleotide sequence ID" value="NZ_LT960612.1"/>
</dbReference>
<keyword evidence="6" id="KW-1185">Reference proteome</keyword>
<evidence type="ECO:0000256" key="3">
    <source>
        <dbReference type="ARBA" id="ARBA00023163"/>
    </source>
</evidence>
<evidence type="ECO:0000256" key="2">
    <source>
        <dbReference type="ARBA" id="ARBA00023125"/>
    </source>
</evidence>
<dbReference type="InterPro" id="IPR016032">
    <property type="entry name" value="Sig_transdc_resp-reg_C-effctor"/>
</dbReference>
<dbReference type="SUPFAM" id="SSF46894">
    <property type="entry name" value="C-terminal effector domain of the bipartite response regulators"/>
    <property type="match status" value="1"/>
</dbReference>
<keyword evidence="3" id="KW-0804">Transcription</keyword>
<dbReference type="InterPro" id="IPR000792">
    <property type="entry name" value="Tscrpt_reg_LuxR_C"/>
</dbReference>
<dbReference type="GO" id="GO:0006355">
    <property type="term" value="P:regulation of DNA-templated transcription"/>
    <property type="evidence" value="ECO:0007669"/>
    <property type="project" value="InterPro"/>
</dbReference>
<dbReference type="OrthoDB" id="9782655at2"/>
<dbReference type="SMART" id="SM00421">
    <property type="entry name" value="HTH_LUXR"/>
    <property type="match status" value="1"/>
</dbReference>
<protein>
    <submittedName>
        <fullName evidence="5">DNA-binding response regulator, LuxR family protein</fullName>
    </submittedName>
</protein>
<dbReference type="PRINTS" id="PR00038">
    <property type="entry name" value="HTHLUXR"/>
</dbReference>
<reference evidence="5 6" key="1">
    <citation type="submission" date="2017-10" db="EMBL/GenBank/DDBJ databases">
        <authorList>
            <person name="Banno H."/>
            <person name="Chua N.-H."/>
        </authorList>
    </citation>
    <scope>NUCLEOTIDE SEQUENCE [LARGE SCALE GENOMIC DNA]</scope>
    <source>
        <strain evidence="5">Vibrio tapetis CECT4600</strain>
    </source>
</reference>
<dbReference type="EMBL" id="LT960612">
    <property type="protein sequence ID" value="SON52970.1"/>
    <property type="molecule type" value="Genomic_DNA"/>
</dbReference>
<organism evidence="5 6">
    <name type="scientific">Vibrio tapetis subsp. tapetis</name>
    <dbReference type="NCBI Taxonomy" id="1671868"/>
    <lineage>
        <taxon>Bacteria</taxon>
        <taxon>Pseudomonadati</taxon>
        <taxon>Pseudomonadota</taxon>
        <taxon>Gammaproteobacteria</taxon>
        <taxon>Vibrionales</taxon>
        <taxon>Vibrionaceae</taxon>
        <taxon>Vibrio</taxon>
    </lineage>
</organism>
<keyword evidence="2 5" id="KW-0238">DNA-binding</keyword>
<dbReference type="PROSITE" id="PS50043">
    <property type="entry name" value="HTH_LUXR_2"/>
    <property type="match status" value="1"/>
</dbReference>
<evidence type="ECO:0000259" key="4">
    <source>
        <dbReference type="PROSITE" id="PS50043"/>
    </source>
</evidence>
<proteinExistence type="predicted"/>
<dbReference type="KEGG" id="vta:B1359"/>
<gene>
    <name evidence="5" type="ORF">VTAP4600_B1359</name>
</gene>
<dbReference type="AlphaFoldDB" id="A0A2N8ZM41"/>
<feature type="domain" description="HTH luxR-type" evidence="4">
    <location>
        <begin position="189"/>
        <end position="254"/>
    </location>
</feature>
<sequence>MTVPLPPDFESLLISQNQTLTTSHPKDFNETFLLLAKQALEWFKIDRLTLFPNSMILLNEGKTVSAARGQTPHLEMKRFVVGNYQDYMKLLRSLKTWQTFDEHALKSSPISPLQALHKEGAYWHGIIRLELFGQVWGAMAFSRFSTEEPEITEKEIRRIKLLCDMWLVYWQHSTMTRSLRDDETTHADESEKLLLLSKKQSSVLALLAQGYTAKQCAEALFLSPRTIESHKYRMIDLLNLDNHTELVQFALRNGLGIKES</sequence>
<evidence type="ECO:0000256" key="1">
    <source>
        <dbReference type="ARBA" id="ARBA00023015"/>
    </source>
</evidence>
<name>A0A2N8ZM41_9VIBR</name>
<dbReference type="GO" id="GO:0003677">
    <property type="term" value="F:DNA binding"/>
    <property type="evidence" value="ECO:0007669"/>
    <property type="project" value="UniProtKB-KW"/>
</dbReference>
<keyword evidence="1" id="KW-0805">Transcription regulation</keyword>
<evidence type="ECO:0000313" key="5">
    <source>
        <dbReference type="EMBL" id="SON52970.1"/>
    </source>
</evidence>